<dbReference type="RefSeq" id="WP_163087981.1">
    <property type="nucleotide sequence ID" value="NZ_JAAAWN010000030.1"/>
</dbReference>
<dbReference type="InterPro" id="IPR006837">
    <property type="entry name" value="Divergent_DAC"/>
</dbReference>
<protein>
    <submittedName>
        <fullName evidence="1">Divergent polysaccharide deacetylase family protein</fullName>
    </submittedName>
</protein>
<keyword evidence="2" id="KW-1185">Reference proteome</keyword>
<dbReference type="EMBL" id="JAAAWN010000030">
    <property type="protein sequence ID" value="NDV92862.1"/>
    <property type="molecule type" value="Genomic_DNA"/>
</dbReference>
<dbReference type="PANTHER" id="PTHR30105:SF2">
    <property type="entry name" value="DIVERGENT POLYSACCHARIDE DEACETYLASE SUPERFAMILY"/>
    <property type="match status" value="1"/>
</dbReference>
<dbReference type="CDD" id="cd10936">
    <property type="entry name" value="CE4_DAC2"/>
    <property type="match status" value="1"/>
</dbReference>
<evidence type="ECO:0000313" key="1">
    <source>
        <dbReference type="EMBL" id="NDV92862.1"/>
    </source>
</evidence>
<dbReference type="Proteomes" id="UP000470213">
    <property type="component" value="Unassembled WGS sequence"/>
</dbReference>
<comment type="caution">
    <text evidence="1">The sequence shown here is derived from an EMBL/GenBank/DDBJ whole genome shotgun (WGS) entry which is preliminary data.</text>
</comment>
<dbReference type="AlphaFoldDB" id="A0A7X5LP13"/>
<gene>
    <name evidence="1" type="ORF">GTH32_16960</name>
</gene>
<evidence type="ECO:0000313" key="2">
    <source>
        <dbReference type="Proteomes" id="UP000470213"/>
    </source>
</evidence>
<dbReference type="SUPFAM" id="SSF88713">
    <property type="entry name" value="Glycoside hydrolase/deacetylase"/>
    <property type="match status" value="1"/>
</dbReference>
<dbReference type="InterPro" id="IPR011330">
    <property type="entry name" value="Glyco_hydro/deAcase_b/a-brl"/>
</dbReference>
<dbReference type="GO" id="GO:0005975">
    <property type="term" value="P:carbohydrate metabolic process"/>
    <property type="evidence" value="ECO:0007669"/>
    <property type="project" value="InterPro"/>
</dbReference>
<reference evidence="1 2" key="1">
    <citation type="submission" date="2020-01" db="EMBL/GenBank/DDBJ databases">
        <authorList>
            <person name="Chen J."/>
            <person name="Zhu S."/>
            <person name="Yang J."/>
        </authorList>
    </citation>
    <scope>NUCLEOTIDE SEQUENCE [LARGE SCALE GENOMIC DNA]</scope>
    <source>
        <strain evidence="1 2">345S023</strain>
    </source>
</reference>
<name>A0A7X5LP13_9ALTE</name>
<sequence length="261" mass="28878">MLLRLILLIVFALPCFAMTKPLSGEPKIIIILDDLGYRTTDLSAFSLPTEVTFSILPETPLAHAIAQRAHQQGRTVMLHMPMQAKSDNAMGPLGLSIDMYPATITDTLRRALKSVPYAVGVNNHMGSVFTGHANGMRTFMEEIKRQGLFFVDSRTSVYTKGHEMAQALDVPSVSRQIFLDHQKSRLFLQQQFEKTKALARKKGSAVVIAHPYPETLRFLAESLPTLAKQGIRLTSVADFLYTPPLPSNVELPSLSPSATEE</sequence>
<organism evidence="1 2">
    <name type="scientific">Alteromonas profundi</name>
    <dbReference type="NCBI Taxonomy" id="2696062"/>
    <lineage>
        <taxon>Bacteria</taxon>
        <taxon>Pseudomonadati</taxon>
        <taxon>Pseudomonadota</taxon>
        <taxon>Gammaproteobacteria</taxon>
        <taxon>Alteromonadales</taxon>
        <taxon>Alteromonadaceae</taxon>
        <taxon>Alteromonas/Salinimonas group</taxon>
        <taxon>Alteromonas</taxon>
    </lineage>
</organism>
<dbReference type="Pfam" id="PF04748">
    <property type="entry name" value="Polysacc_deac_2"/>
    <property type="match status" value="1"/>
</dbReference>
<dbReference type="Gene3D" id="3.20.20.370">
    <property type="entry name" value="Glycoside hydrolase/deacetylase"/>
    <property type="match status" value="1"/>
</dbReference>
<dbReference type="PANTHER" id="PTHR30105">
    <property type="entry name" value="UNCHARACTERIZED YIBQ-RELATED"/>
    <property type="match status" value="1"/>
</dbReference>
<accession>A0A7X5LP13</accession>
<proteinExistence type="predicted"/>